<dbReference type="SUPFAM" id="SSF52540">
    <property type="entry name" value="P-loop containing nucleoside triphosphate hydrolases"/>
    <property type="match status" value="1"/>
</dbReference>
<gene>
    <name evidence="6" type="ORF">SAMN04487788_1405</name>
</gene>
<dbReference type="GO" id="GO:0016887">
    <property type="term" value="F:ATP hydrolysis activity"/>
    <property type="evidence" value="ECO:0007669"/>
    <property type="project" value="InterPro"/>
</dbReference>
<evidence type="ECO:0000256" key="4">
    <source>
        <dbReference type="ARBA" id="ARBA00022840"/>
    </source>
</evidence>
<evidence type="ECO:0000256" key="3">
    <source>
        <dbReference type="ARBA" id="ARBA00022741"/>
    </source>
</evidence>
<dbReference type="InterPro" id="IPR003439">
    <property type="entry name" value="ABC_transporter-like_ATP-bd"/>
</dbReference>
<dbReference type="AlphaFoldDB" id="A0A1H0NLE8"/>
<dbReference type="EMBL" id="FNJN01000003">
    <property type="protein sequence ID" value="SDO93451.1"/>
    <property type="molecule type" value="Genomic_DNA"/>
</dbReference>
<keyword evidence="3" id="KW-0547">Nucleotide-binding</keyword>
<proteinExistence type="inferred from homology"/>
<dbReference type="GO" id="GO:0005524">
    <property type="term" value="F:ATP binding"/>
    <property type="evidence" value="ECO:0007669"/>
    <property type="project" value="UniProtKB-KW"/>
</dbReference>
<protein>
    <submittedName>
        <fullName evidence="6">ABC-2 type transport system ATP-binding protein</fullName>
    </submittedName>
</protein>
<evidence type="ECO:0000259" key="5">
    <source>
        <dbReference type="PROSITE" id="PS50893"/>
    </source>
</evidence>
<organism evidence="6 7">
    <name type="scientific">Microbacterium testaceum (strain StLB037)</name>
    <dbReference type="NCBI Taxonomy" id="979556"/>
    <lineage>
        <taxon>Bacteria</taxon>
        <taxon>Bacillati</taxon>
        <taxon>Actinomycetota</taxon>
        <taxon>Actinomycetes</taxon>
        <taxon>Micrococcales</taxon>
        <taxon>Microbacteriaceae</taxon>
        <taxon>Microbacterium</taxon>
    </lineage>
</organism>
<name>A0A1H0NLE8_MICTS</name>
<feature type="domain" description="ABC transporter" evidence="5">
    <location>
        <begin position="5"/>
        <end position="229"/>
    </location>
</feature>
<sequence length="305" mass="31901">MSVALIVDDLTLAYPRGGGIHGVTFTAADRAVTAVIGANGAGKTVLFSVVAGLCTPQAGAVAFAIEDARVAYCPDIPQFEPWLTASEVVQTSLALAQRATRTSGVDATRRAAAALDACGLGAVARRRIADFSRGMLQRLGIAAALVSDPEVLILDEPQSALDPVGRADMRALILAEGKNRCVLLSSHLLSEVELLADHVVVLDKGAVVANGTPAELLRAGRRPVWTVRFNAPVPAGRTLPRLEDSHVGLAREAADTVTLTFPSFAEAADRLLPCVQALGLPVLEITLRDDDLDSTFARLVGEVSA</sequence>
<dbReference type="PANTHER" id="PTHR43335">
    <property type="entry name" value="ABC TRANSPORTER, ATP-BINDING PROTEIN"/>
    <property type="match status" value="1"/>
</dbReference>
<dbReference type="Proteomes" id="UP000186456">
    <property type="component" value="Unassembled WGS sequence"/>
</dbReference>
<evidence type="ECO:0000256" key="1">
    <source>
        <dbReference type="ARBA" id="ARBA00005417"/>
    </source>
</evidence>
<keyword evidence="4 6" id="KW-0067">ATP-binding</keyword>
<evidence type="ECO:0000256" key="2">
    <source>
        <dbReference type="ARBA" id="ARBA00022448"/>
    </source>
</evidence>
<accession>A0A1H0NLE8</accession>
<keyword evidence="2" id="KW-0813">Transport</keyword>
<dbReference type="Pfam" id="PF00005">
    <property type="entry name" value="ABC_tran"/>
    <property type="match status" value="1"/>
</dbReference>
<reference evidence="6 7" key="1">
    <citation type="submission" date="2016-10" db="EMBL/GenBank/DDBJ databases">
        <authorList>
            <person name="de Groot N.N."/>
        </authorList>
    </citation>
    <scope>NUCLEOTIDE SEQUENCE [LARGE SCALE GENOMIC DNA]</scope>
    <source>
        <strain evidence="6 7">StLB037</strain>
    </source>
</reference>
<dbReference type="PANTHER" id="PTHR43335:SF2">
    <property type="entry name" value="ABC TRANSPORTER, ATP-BINDING PROTEIN"/>
    <property type="match status" value="1"/>
</dbReference>
<comment type="similarity">
    <text evidence="1">Belongs to the ABC transporter superfamily.</text>
</comment>
<dbReference type="PROSITE" id="PS50893">
    <property type="entry name" value="ABC_TRANSPORTER_2"/>
    <property type="match status" value="1"/>
</dbReference>
<dbReference type="InterPro" id="IPR027417">
    <property type="entry name" value="P-loop_NTPase"/>
</dbReference>
<dbReference type="Gene3D" id="3.40.50.300">
    <property type="entry name" value="P-loop containing nucleotide triphosphate hydrolases"/>
    <property type="match status" value="1"/>
</dbReference>
<evidence type="ECO:0000313" key="7">
    <source>
        <dbReference type="Proteomes" id="UP000186456"/>
    </source>
</evidence>
<dbReference type="SMART" id="SM00382">
    <property type="entry name" value="AAA"/>
    <property type="match status" value="1"/>
</dbReference>
<evidence type="ECO:0000313" key="6">
    <source>
        <dbReference type="EMBL" id="SDO93451.1"/>
    </source>
</evidence>
<dbReference type="InterPro" id="IPR003593">
    <property type="entry name" value="AAA+_ATPase"/>
</dbReference>
<dbReference type="RefSeq" id="WP_074694909.1">
    <property type="nucleotide sequence ID" value="NZ_FNJN01000003.1"/>
</dbReference>